<dbReference type="GO" id="GO:0071035">
    <property type="term" value="P:nuclear polyadenylation-dependent rRNA catabolic process"/>
    <property type="evidence" value="ECO:0007669"/>
    <property type="project" value="TreeGrafter"/>
</dbReference>
<comment type="similarity">
    <text evidence="3">Belongs to the RNase PH family.</text>
</comment>
<dbReference type="PANTHER" id="PTHR11097">
    <property type="entry name" value="EXOSOME COMPLEX EXONUCLEASE RIBOSOMAL RNA PROCESSING PROTEIN"/>
    <property type="match status" value="1"/>
</dbReference>
<dbReference type="GO" id="GO:0034475">
    <property type="term" value="P:U4 snRNA 3'-end processing"/>
    <property type="evidence" value="ECO:0007669"/>
    <property type="project" value="TreeGrafter"/>
</dbReference>
<dbReference type="GO" id="GO:0016075">
    <property type="term" value="P:rRNA catabolic process"/>
    <property type="evidence" value="ECO:0007669"/>
    <property type="project" value="EnsemblFungi"/>
</dbReference>
<comment type="subcellular location">
    <subcellularLocation>
        <location evidence="1">Cytoplasm</location>
    </subcellularLocation>
    <subcellularLocation>
        <location evidence="2">Nucleus</location>
        <location evidence="2">Nucleolus</location>
    </subcellularLocation>
</comment>
<dbReference type="OrthoDB" id="272245at2759"/>
<evidence type="ECO:0000313" key="9">
    <source>
        <dbReference type="Proteomes" id="UP000005666"/>
    </source>
</evidence>
<dbReference type="HOGENOM" id="CLU_046570_1_0_1"/>
<evidence type="ECO:0000256" key="6">
    <source>
        <dbReference type="ARBA" id="ARBA00042523"/>
    </source>
</evidence>
<dbReference type="GO" id="GO:0071038">
    <property type="term" value="P:TRAMP-dependent tRNA surveillance pathway"/>
    <property type="evidence" value="ECO:0007669"/>
    <property type="project" value="EnsemblFungi"/>
</dbReference>
<evidence type="ECO:0000256" key="1">
    <source>
        <dbReference type="ARBA" id="ARBA00004496"/>
    </source>
</evidence>
<gene>
    <name evidence="8" type="primary">TPHA0G00970</name>
    <name evidence="8" type="ordered locus">TPHA_0G00970</name>
</gene>
<evidence type="ECO:0000256" key="2">
    <source>
        <dbReference type="ARBA" id="ARBA00004604"/>
    </source>
</evidence>
<dbReference type="OMA" id="INKRWHW"/>
<dbReference type="InterPro" id="IPR001247">
    <property type="entry name" value="ExoRNase_PH_dom1"/>
</dbReference>
<dbReference type="GO" id="GO:0000467">
    <property type="term" value="P:exonucleolytic trimming to generate mature 3'-end of 5.8S rRNA from tricistronic rRNA transcript (SSU-rRNA, 5.8S rRNA, LSU-rRNA)"/>
    <property type="evidence" value="ECO:0007669"/>
    <property type="project" value="EnsemblFungi"/>
</dbReference>
<dbReference type="SUPFAM" id="SSF54211">
    <property type="entry name" value="Ribosomal protein S5 domain 2-like"/>
    <property type="match status" value="1"/>
</dbReference>
<dbReference type="Pfam" id="PF01138">
    <property type="entry name" value="RNase_PH"/>
    <property type="match status" value="1"/>
</dbReference>
<evidence type="ECO:0000256" key="5">
    <source>
        <dbReference type="ARBA" id="ARBA00022835"/>
    </source>
</evidence>
<reference evidence="8 9" key="1">
    <citation type="journal article" date="2011" name="Proc. Natl. Acad. Sci. U.S.A.">
        <title>Evolutionary erosion of yeast sex chromosomes by mating-type switching accidents.</title>
        <authorList>
            <person name="Gordon J.L."/>
            <person name="Armisen D."/>
            <person name="Proux-Wera E."/>
            <person name="Oheigeartaigh S.S."/>
            <person name="Byrne K.P."/>
            <person name="Wolfe K.H."/>
        </authorList>
    </citation>
    <scope>NUCLEOTIDE SEQUENCE [LARGE SCALE GENOMIC DNA]</scope>
    <source>
        <strain evidence="9">ATCC 24235 / CBS 4417 / NBRC 1672 / NRRL Y-8282 / UCD 70-5</strain>
    </source>
</reference>
<dbReference type="InterPro" id="IPR020568">
    <property type="entry name" value="Ribosomal_Su5_D2-typ_SF"/>
</dbReference>
<evidence type="ECO:0000259" key="7">
    <source>
        <dbReference type="Pfam" id="PF01138"/>
    </source>
</evidence>
<keyword evidence="4" id="KW-0963">Cytoplasm</keyword>
<evidence type="ECO:0000256" key="4">
    <source>
        <dbReference type="ARBA" id="ARBA00022490"/>
    </source>
</evidence>
<dbReference type="RefSeq" id="XP_003686367.1">
    <property type="nucleotide sequence ID" value="XM_003686319.1"/>
</dbReference>
<dbReference type="PANTHER" id="PTHR11097:SF8">
    <property type="entry name" value="EXOSOME COMPLEX COMPONENT RRP42"/>
    <property type="match status" value="1"/>
</dbReference>
<dbReference type="EMBL" id="HE612862">
    <property type="protein sequence ID" value="CCE63933.1"/>
    <property type="molecule type" value="Genomic_DNA"/>
</dbReference>
<feature type="domain" description="Exoribonuclease phosphorolytic" evidence="7">
    <location>
        <begin position="30"/>
        <end position="156"/>
    </location>
</feature>
<dbReference type="InterPro" id="IPR027408">
    <property type="entry name" value="PNPase/RNase_PH_dom_sf"/>
</dbReference>
<evidence type="ECO:0000313" key="8">
    <source>
        <dbReference type="EMBL" id="CCE63933.1"/>
    </source>
</evidence>
<keyword evidence="9" id="KW-1185">Reference proteome</keyword>
<dbReference type="GO" id="GO:0005730">
    <property type="term" value="C:nucleolus"/>
    <property type="evidence" value="ECO:0007669"/>
    <property type="project" value="UniProtKB-SubCell"/>
</dbReference>
<dbReference type="GO" id="GO:0034476">
    <property type="term" value="P:U5 snRNA 3'-end processing"/>
    <property type="evidence" value="ECO:0007669"/>
    <property type="project" value="TreeGrafter"/>
</dbReference>
<evidence type="ECO:0000256" key="3">
    <source>
        <dbReference type="ARBA" id="ARBA00006678"/>
    </source>
</evidence>
<dbReference type="Gene3D" id="3.30.230.70">
    <property type="entry name" value="GHMP Kinase, N-terminal domain"/>
    <property type="match status" value="1"/>
</dbReference>
<dbReference type="GO" id="GO:0000176">
    <property type="term" value="C:nuclear exosome (RNase complex)"/>
    <property type="evidence" value="ECO:0007669"/>
    <property type="project" value="EnsemblFungi"/>
</dbReference>
<dbReference type="InterPro" id="IPR050590">
    <property type="entry name" value="Exosome_comp_Rrp42_subfam"/>
</dbReference>
<dbReference type="GO" id="GO:0035925">
    <property type="term" value="F:mRNA 3'-UTR AU-rich region binding"/>
    <property type="evidence" value="ECO:0007669"/>
    <property type="project" value="TreeGrafter"/>
</dbReference>
<organism evidence="8 9">
    <name type="scientific">Tetrapisispora phaffii (strain ATCC 24235 / CBS 4417 / NBRC 1672 / NRRL Y-8282 / UCD 70-5)</name>
    <name type="common">Yeast</name>
    <name type="synonym">Fabospora phaffii</name>
    <dbReference type="NCBI Taxonomy" id="1071381"/>
    <lineage>
        <taxon>Eukaryota</taxon>
        <taxon>Fungi</taxon>
        <taxon>Dikarya</taxon>
        <taxon>Ascomycota</taxon>
        <taxon>Saccharomycotina</taxon>
        <taxon>Saccharomycetes</taxon>
        <taxon>Saccharomycetales</taxon>
        <taxon>Saccharomycetaceae</taxon>
        <taxon>Tetrapisispora</taxon>
    </lineage>
</organism>
<dbReference type="GO" id="GO:0071028">
    <property type="term" value="P:nuclear mRNA surveillance"/>
    <property type="evidence" value="ECO:0007669"/>
    <property type="project" value="TreeGrafter"/>
</dbReference>
<dbReference type="Proteomes" id="UP000005666">
    <property type="component" value="Chromosome 7"/>
</dbReference>
<proteinExistence type="inferred from homology"/>
<sequence>MTLSIAEKSYLYDSLTASPSIRPDGRKPHQFRPIEVSTDFLPSSNGSSRIISGDGSECIVSVKAKVIDHTLSDEELIQVDLDIAGERTDSPQVETLMSLLNKVLKSGPGFEHSRLQLTERYSFKIFIDILVISSNCNPASLISFAMFSALNTTTLPKLISSFDDLKVEELPMFDDYDLVNLKLKSPLVFLLAIVGNNLIVDPDANESEVCDNAIIVTWLDGKIRSPIRTLTLNNSYSKGFDPTLLQKGLKLIEENAAAVLTALESS</sequence>
<accession>G8BVK5</accession>
<dbReference type="AlphaFoldDB" id="G8BVK5"/>
<protein>
    <recommendedName>
        <fullName evidence="6">Ribosomal RNA-processing protein 42</fullName>
    </recommendedName>
</protein>
<name>G8BVK5_TETPH</name>
<dbReference type="GeneID" id="11533533"/>
<dbReference type="GO" id="GO:0000177">
    <property type="term" value="C:cytoplasmic exosome (RNase complex)"/>
    <property type="evidence" value="ECO:0007669"/>
    <property type="project" value="EnsemblFungi"/>
</dbReference>
<dbReference type="STRING" id="1071381.G8BVK5"/>
<dbReference type="KEGG" id="tpf:TPHA_0G00970"/>
<dbReference type="GO" id="GO:0034473">
    <property type="term" value="P:U1 snRNA 3'-end processing"/>
    <property type="evidence" value="ECO:0007669"/>
    <property type="project" value="TreeGrafter"/>
</dbReference>
<dbReference type="eggNOG" id="KOG1612">
    <property type="taxonomic scope" value="Eukaryota"/>
</dbReference>
<keyword evidence="5" id="KW-0271">Exosome</keyword>